<comment type="similarity">
    <text evidence="1">Belongs to the cytochrome b5 family. MAPR subfamily.</text>
</comment>
<feature type="compositionally biased region" description="Basic and acidic residues" evidence="2">
    <location>
        <begin position="143"/>
        <end position="174"/>
    </location>
</feature>
<feature type="region of interest" description="Disordered" evidence="2">
    <location>
        <begin position="306"/>
        <end position="336"/>
    </location>
</feature>
<feature type="region of interest" description="Disordered" evidence="2">
    <location>
        <begin position="441"/>
        <end position="495"/>
    </location>
</feature>
<feature type="domain" description="Cytochrome b5 heme-binding" evidence="4">
    <location>
        <begin position="193"/>
        <end position="289"/>
    </location>
</feature>
<dbReference type="InterPro" id="IPR036400">
    <property type="entry name" value="Cyt_B5-like_heme/steroid_sf"/>
</dbReference>
<dbReference type="Proteomes" id="UP000717515">
    <property type="component" value="Unassembled WGS sequence"/>
</dbReference>
<reference evidence="5" key="1">
    <citation type="submission" date="2021-07" db="EMBL/GenBank/DDBJ databases">
        <title>Draft genome of Mortierella alpina, strain LL118, isolated from an aspen leaf litter sample.</title>
        <authorList>
            <person name="Yang S."/>
            <person name="Vinatzer B.A."/>
        </authorList>
    </citation>
    <scope>NUCLEOTIDE SEQUENCE</scope>
    <source>
        <strain evidence="5">LL118</strain>
    </source>
</reference>
<evidence type="ECO:0000256" key="1">
    <source>
        <dbReference type="ARBA" id="ARBA00038357"/>
    </source>
</evidence>
<keyword evidence="3" id="KW-0812">Transmembrane</keyword>
<organism evidence="5 6">
    <name type="scientific">Mortierella alpina</name>
    <name type="common">Oleaginous fungus</name>
    <name type="synonym">Mortierella renispora</name>
    <dbReference type="NCBI Taxonomy" id="64518"/>
    <lineage>
        <taxon>Eukaryota</taxon>
        <taxon>Fungi</taxon>
        <taxon>Fungi incertae sedis</taxon>
        <taxon>Mucoromycota</taxon>
        <taxon>Mortierellomycotina</taxon>
        <taxon>Mortierellomycetes</taxon>
        <taxon>Mortierellales</taxon>
        <taxon>Mortierellaceae</taxon>
        <taxon>Mortierella</taxon>
    </lineage>
</organism>
<dbReference type="GO" id="GO:0020037">
    <property type="term" value="F:heme binding"/>
    <property type="evidence" value="ECO:0007669"/>
    <property type="project" value="UniProtKB-ARBA"/>
</dbReference>
<dbReference type="Pfam" id="PF00173">
    <property type="entry name" value="Cyt-b5"/>
    <property type="match status" value="1"/>
</dbReference>
<dbReference type="GO" id="GO:0046982">
    <property type="term" value="F:protein heterodimerization activity"/>
    <property type="evidence" value="ECO:0007669"/>
    <property type="project" value="InterPro"/>
</dbReference>
<dbReference type="EMBL" id="JAIFTL010000012">
    <property type="protein sequence ID" value="KAG9326873.1"/>
    <property type="molecule type" value="Genomic_DNA"/>
</dbReference>
<name>A0A9P8CZQ1_MORAP</name>
<sequence>MKTSMNGRDQWEKILRWKMRRWTTADDSRTFICCHAFHFRACFSGPPIEFFCACAFFPPFLPTSPFSLLYSVLVHSSATMDFISFITDYLESQFHGKPTYEYLKDLFRESYTIPIIIGTLTIAIVSAYMEERKIQKREKALLAEQKEQRTEDSGSDSEHSSQETKKAETADTKPKAFALPSTPLPPPNWGRIFTSEELTGHDGTEENSTIYVAIKGTVFDVTAKRAMYGPGGGYHCFAGKDASKALGMSSLKVEDCVADYSGLTDKELKTMEDWYTFFEKRYPIVGQMQNLFIQLLTMAGSSRASSSKSTAGASSRVQKKAPSKASSKASPTGSNAVYTGTAKGVTQLPVARIKRIIKEDKDVQMVSNDAVFVISLATEMFLESFTSKAFNLAKLEKRKTVSYKDLATAVSQHDSLEFLQDVVPKTMTLSTALEKQRVAMEQVESGDMDEEGEDEQEVNGVQEESGDEAASEGVNSSRPMSDEDNLSGAEDMDED</sequence>
<evidence type="ECO:0000256" key="3">
    <source>
        <dbReference type="SAM" id="Phobius"/>
    </source>
</evidence>
<gene>
    <name evidence="5" type="ORF">KVV02_001397</name>
</gene>
<protein>
    <recommendedName>
        <fullName evidence="4">Cytochrome b5 heme-binding domain-containing protein</fullName>
    </recommendedName>
</protein>
<feature type="region of interest" description="Disordered" evidence="2">
    <location>
        <begin position="143"/>
        <end position="180"/>
    </location>
</feature>
<dbReference type="GO" id="GO:0005783">
    <property type="term" value="C:endoplasmic reticulum"/>
    <property type="evidence" value="ECO:0007669"/>
    <property type="project" value="TreeGrafter"/>
</dbReference>
<dbReference type="SUPFAM" id="SSF55856">
    <property type="entry name" value="Cytochrome b5-like heme/steroid binding domain"/>
    <property type="match status" value="1"/>
</dbReference>
<dbReference type="InterPro" id="IPR009072">
    <property type="entry name" value="Histone-fold"/>
</dbReference>
<proteinExistence type="inferred from homology"/>
<dbReference type="AlphaFoldDB" id="A0A9P8CZQ1"/>
<evidence type="ECO:0000259" key="4">
    <source>
        <dbReference type="SMART" id="SM01117"/>
    </source>
</evidence>
<dbReference type="PANTHER" id="PTHR10281">
    <property type="entry name" value="MEMBRANE-ASSOCIATED PROGESTERONE RECEPTOR COMPONENT-RELATED"/>
    <property type="match status" value="1"/>
</dbReference>
<dbReference type="CDD" id="cd23645">
    <property type="entry name" value="HFD_Dpb3-like"/>
    <property type="match status" value="1"/>
</dbReference>
<dbReference type="SUPFAM" id="SSF47113">
    <property type="entry name" value="Histone-fold"/>
    <property type="match status" value="1"/>
</dbReference>
<dbReference type="PANTHER" id="PTHR10281:SF115">
    <property type="entry name" value="BINDING PROTEIN, PUTATIVE (AFU_ORTHOLOGUE AFUA_4G06240)-RELATED"/>
    <property type="match status" value="1"/>
</dbReference>
<feature type="transmembrane region" description="Helical" evidence="3">
    <location>
        <begin position="110"/>
        <end position="129"/>
    </location>
</feature>
<dbReference type="InterPro" id="IPR001199">
    <property type="entry name" value="Cyt_B5-like_heme/steroid-bd"/>
</dbReference>
<dbReference type="FunFam" id="3.10.120.10:FF:000003">
    <property type="entry name" value="membrane-associated progesterone receptor component 1"/>
    <property type="match status" value="1"/>
</dbReference>
<feature type="compositionally biased region" description="Acidic residues" evidence="2">
    <location>
        <begin position="444"/>
        <end position="457"/>
    </location>
</feature>
<feature type="compositionally biased region" description="Low complexity" evidence="2">
    <location>
        <begin position="306"/>
        <end position="316"/>
    </location>
</feature>
<dbReference type="Pfam" id="PF00808">
    <property type="entry name" value="CBFD_NFYB_HMF"/>
    <property type="match status" value="1"/>
</dbReference>
<accession>A0A9P8CZQ1</accession>
<evidence type="ECO:0000313" key="5">
    <source>
        <dbReference type="EMBL" id="KAG9326873.1"/>
    </source>
</evidence>
<keyword evidence="3" id="KW-0472">Membrane</keyword>
<dbReference type="InterPro" id="IPR003958">
    <property type="entry name" value="CBFA_NFYB_domain"/>
</dbReference>
<dbReference type="GO" id="GO:0016020">
    <property type="term" value="C:membrane"/>
    <property type="evidence" value="ECO:0007669"/>
    <property type="project" value="TreeGrafter"/>
</dbReference>
<dbReference type="InterPro" id="IPR050577">
    <property type="entry name" value="MAPR/NEUFC/NENF-like"/>
</dbReference>
<comment type="caution">
    <text evidence="5">The sequence shown here is derived from an EMBL/GenBank/DDBJ whole genome shotgun (WGS) entry which is preliminary data.</text>
</comment>
<feature type="compositionally biased region" description="Acidic residues" evidence="2">
    <location>
        <begin position="482"/>
        <end position="495"/>
    </location>
</feature>
<keyword evidence="3" id="KW-1133">Transmembrane helix</keyword>
<evidence type="ECO:0000313" key="6">
    <source>
        <dbReference type="Proteomes" id="UP000717515"/>
    </source>
</evidence>
<evidence type="ECO:0000256" key="2">
    <source>
        <dbReference type="SAM" id="MobiDB-lite"/>
    </source>
</evidence>
<dbReference type="Gene3D" id="3.10.120.10">
    <property type="entry name" value="Cytochrome b5-like heme/steroid binding domain"/>
    <property type="match status" value="1"/>
</dbReference>
<dbReference type="SMART" id="SM01117">
    <property type="entry name" value="Cyt-b5"/>
    <property type="match status" value="1"/>
</dbReference>
<dbReference type="Gene3D" id="1.10.20.10">
    <property type="entry name" value="Histone, subunit A"/>
    <property type="match status" value="1"/>
</dbReference>